<dbReference type="InterPro" id="IPR004242">
    <property type="entry name" value="Transposase_21"/>
</dbReference>
<protein>
    <submittedName>
        <fullName evidence="1">Uncharacterized protein</fullName>
    </submittedName>
</protein>
<proteinExistence type="predicted"/>
<dbReference type="EMBL" id="CACVBM020001206">
    <property type="protein sequence ID" value="CAA7039098.1"/>
    <property type="molecule type" value="Genomic_DNA"/>
</dbReference>
<accession>A0A6D2JSQ7</accession>
<dbReference type="PANTHER" id="PTHR10775:SF185">
    <property type="entry name" value="OS08G0208400 PROTEIN"/>
    <property type="match status" value="1"/>
</dbReference>
<name>A0A6D2JSQ7_9BRAS</name>
<dbReference type="Pfam" id="PF02992">
    <property type="entry name" value="Transposase_21"/>
    <property type="match status" value="1"/>
</dbReference>
<keyword evidence="2" id="KW-1185">Reference proteome</keyword>
<comment type="caution">
    <text evidence="1">The sequence shown here is derived from an EMBL/GenBank/DDBJ whole genome shotgun (WGS) entry which is preliminary data.</text>
</comment>
<evidence type="ECO:0000313" key="2">
    <source>
        <dbReference type="Proteomes" id="UP000467841"/>
    </source>
</evidence>
<dbReference type="AlphaFoldDB" id="A0A6D2JSQ7"/>
<sequence>MNWKTNYNIPEVLLDDITHTFKTVLPLPNKTPESYYETKKLTRSLGFPCHKIDVCEDNCMLFWKEEDRGLVQCRFCGKARYQSNVGRSGKKIPKQRMFYQPIADRLKQLYQSKTTASQLRWHAEHLSPEGEMHHPSDGKVWKHFQKTYNVSRKENFKMRAALMWTISDFPAYGMLAGWMTHGRLACLYCMDETIGLVAKWKKTQLV</sequence>
<dbReference type="Proteomes" id="UP000467841">
    <property type="component" value="Unassembled WGS sequence"/>
</dbReference>
<organism evidence="1 2">
    <name type="scientific">Microthlaspi erraticum</name>
    <dbReference type="NCBI Taxonomy" id="1685480"/>
    <lineage>
        <taxon>Eukaryota</taxon>
        <taxon>Viridiplantae</taxon>
        <taxon>Streptophyta</taxon>
        <taxon>Embryophyta</taxon>
        <taxon>Tracheophyta</taxon>
        <taxon>Spermatophyta</taxon>
        <taxon>Magnoliopsida</taxon>
        <taxon>eudicotyledons</taxon>
        <taxon>Gunneridae</taxon>
        <taxon>Pentapetalae</taxon>
        <taxon>rosids</taxon>
        <taxon>malvids</taxon>
        <taxon>Brassicales</taxon>
        <taxon>Brassicaceae</taxon>
        <taxon>Coluteocarpeae</taxon>
        <taxon>Microthlaspi</taxon>
    </lineage>
</organism>
<gene>
    <name evidence="1" type="ORF">MERR_LOCUS26333</name>
</gene>
<evidence type="ECO:0000313" key="1">
    <source>
        <dbReference type="EMBL" id="CAA7039098.1"/>
    </source>
</evidence>
<reference evidence="1" key="1">
    <citation type="submission" date="2020-01" db="EMBL/GenBank/DDBJ databases">
        <authorList>
            <person name="Mishra B."/>
        </authorList>
    </citation>
    <scope>NUCLEOTIDE SEQUENCE [LARGE SCALE GENOMIC DNA]</scope>
</reference>
<dbReference type="OrthoDB" id="1023725at2759"/>
<dbReference type="PANTHER" id="PTHR10775">
    <property type="entry name" value="OS08G0208400 PROTEIN"/>
    <property type="match status" value="1"/>
</dbReference>